<comment type="caution">
    <text evidence="1">The sequence shown here is derived from an EMBL/GenBank/DDBJ whole genome shotgun (WGS) entry which is preliminary data.</text>
</comment>
<keyword evidence="2" id="KW-1185">Reference proteome</keyword>
<dbReference type="Proteomes" id="UP000297422">
    <property type="component" value="Unassembled WGS sequence"/>
</dbReference>
<name>A0ABY2N8R8_9LEPT</name>
<evidence type="ECO:0000313" key="1">
    <source>
        <dbReference type="EMBL" id="TGM18747.1"/>
    </source>
</evidence>
<accession>A0ABY2N8R8</accession>
<sequence length="65" mass="7745">MSYVRPPVHPEIWKFEPVPHEDRIFIPVAIEKSNQIRRPIGFERGSEIVIFSDLEDFLISKRERP</sequence>
<gene>
    <name evidence="1" type="ORF">EHQ90_06665</name>
</gene>
<reference evidence="2" key="1">
    <citation type="journal article" date="2019" name="PLoS Negl. Trop. Dis.">
        <title>Revisiting the worldwide diversity of Leptospira species in the environment.</title>
        <authorList>
            <person name="Vincent A.T."/>
            <person name="Schiettekatte O."/>
            <person name="Bourhy P."/>
            <person name="Veyrier F.J."/>
            <person name="Picardeau M."/>
        </authorList>
    </citation>
    <scope>NUCLEOTIDE SEQUENCE [LARGE SCALE GENOMIC DNA]</scope>
    <source>
        <strain evidence="2">201702407</strain>
    </source>
</reference>
<protein>
    <submittedName>
        <fullName evidence="1">Uncharacterized protein</fullName>
    </submittedName>
</protein>
<dbReference type="EMBL" id="RQGT01000042">
    <property type="protein sequence ID" value="TGM18747.1"/>
    <property type="molecule type" value="Genomic_DNA"/>
</dbReference>
<organism evidence="1 2">
    <name type="scientific">Leptospira stimsonii</name>
    <dbReference type="NCBI Taxonomy" id="2202203"/>
    <lineage>
        <taxon>Bacteria</taxon>
        <taxon>Pseudomonadati</taxon>
        <taxon>Spirochaetota</taxon>
        <taxon>Spirochaetia</taxon>
        <taxon>Leptospirales</taxon>
        <taxon>Leptospiraceae</taxon>
        <taxon>Leptospira</taxon>
    </lineage>
</organism>
<evidence type="ECO:0000313" key="2">
    <source>
        <dbReference type="Proteomes" id="UP000297422"/>
    </source>
</evidence>
<proteinExistence type="predicted"/>